<keyword evidence="6" id="KW-1185">Reference proteome</keyword>
<evidence type="ECO:0000313" key="6">
    <source>
        <dbReference type="Proteomes" id="UP000007267"/>
    </source>
</evidence>
<reference evidence="5" key="4">
    <citation type="submission" date="2025-09" db="UniProtKB">
        <authorList>
            <consortium name="Ensembl"/>
        </authorList>
    </citation>
    <scope>IDENTIFICATION</scope>
</reference>
<proteinExistence type="inferred from homology"/>
<dbReference type="GeneTree" id="ENSGT00390000018369"/>
<dbReference type="PROSITE" id="PS51269">
    <property type="entry name" value="COMM"/>
    <property type="match status" value="1"/>
</dbReference>
<dbReference type="EMBL" id="AGCU01049585">
    <property type="status" value="NOT_ANNOTATED_CDS"/>
    <property type="molecule type" value="Genomic_DNA"/>
</dbReference>
<evidence type="ECO:0000259" key="4">
    <source>
        <dbReference type="PROSITE" id="PS51269"/>
    </source>
</evidence>
<comment type="similarity">
    <text evidence="3">Belongs to the COMM domain-containing protein 6 family.</text>
</comment>
<dbReference type="PANTHER" id="PTHR16231">
    <property type="entry name" value="COMM DOMAIN-CONTAINING PROTEIN 4-8 FAMILY MEMBER"/>
    <property type="match status" value="1"/>
</dbReference>
<name>K7GDD5_PELSI</name>
<dbReference type="PANTHER" id="PTHR16231:SF5">
    <property type="entry name" value="COMM DOMAIN-CONTAINING PROTEIN 6"/>
    <property type="match status" value="1"/>
</dbReference>
<protein>
    <recommendedName>
        <fullName evidence="1">COMM domain-containing protein 6</fullName>
    </recommendedName>
</protein>
<accession>K7GDD5</accession>
<dbReference type="Pfam" id="PF07258">
    <property type="entry name" value="COMM_domain"/>
    <property type="match status" value="1"/>
</dbReference>
<dbReference type="STRING" id="13735.ENSPSIP00000018296"/>
<dbReference type="EMBL" id="AGCU01049583">
    <property type="status" value="NOT_ANNOTATED_CDS"/>
    <property type="molecule type" value="Genomic_DNA"/>
</dbReference>
<evidence type="ECO:0000313" key="5">
    <source>
        <dbReference type="Ensembl" id="ENSPSIP00000018296.1"/>
    </source>
</evidence>
<dbReference type="Ensembl" id="ENSPSIT00000018382.1">
    <property type="protein sequence ID" value="ENSPSIP00000018296.1"/>
    <property type="gene ID" value="ENSPSIG00000016275.1"/>
</dbReference>
<reference evidence="6" key="2">
    <citation type="journal article" date="2013" name="Nat. Genet.">
        <title>The draft genomes of soft-shell turtle and green sea turtle yield insights into the development and evolution of the turtle-specific body plan.</title>
        <authorList>
            <person name="Wang Z."/>
            <person name="Pascual-Anaya J."/>
            <person name="Zadissa A."/>
            <person name="Li W."/>
            <person name="Niimura Y."/>
            <person name="Huang Z."/>
            <person name="Li C."/>
            <person name="White S."/>
            <person name="Xiong Z."/>
            <person name="Fang D."/>
            <person name="Wang B."/>
            <person name="Ming Y."/>
            <person name="Chen Y."/>
            <person name="Zheng Y."/>
            <person name="Kuraku S."/>
            <person name="Pignatelli M."/>
            <person name="Herrero J."/>
            <person name="Beal K."/>
            <person name="Nozawa M."/>
            <person name="Li Q."/>
            <person name="Wang J."/>
            <person name="Zhang H."/>
            <person name="Yu L."/>
            <person name="Shigenobu S."/>
            <person name="Wang J."/>
            <person name="Liu J."/>
            <person name="Flicek P."/>
            <person name="Searle S."/>
            <person name="Wang J."/>
            <person name="Kuratani S."/>
            <person name="Yin Y."/>
            <person name="Aken B."/>
            <person name="Zhang G."/>
            <person name="Irie N."/>
        </authorList>
    </citation>
    <scope>NUCLEOTIDE SEQUENCE [LARGE SCALE GENOMIC DNA]</scope>
    <source>
        <strain evidence="6">Daiwa-1</strain>
    </source>
</reference>
<feature type="domain" description="COMM" evidence="4">
    <location>
        <begin position="164"/>
        <end position="231"/>
    </location>
</feature>
<dbReference type="AlphaFoldDB" id="K7GDD5"/>
<dbReference type="GO" id="GO:0051059">
    <property type="term" value="F:NF-kappaB binding"/>
    <property type="evidence" value="ECO:0007669"/>
    <property type="project" value="TreeGrafter"/>
</dbReference>
<dbReference type="eggNOG" id="ENOG502S0MA">
    <property type="taxonomic scope" value="Eukaryota"/>
</dbReference>
<reference evidence="6" key="1">
    <citation type="submission" date="2011-10" db="EMBL/GenBank/DDBJ databases">
        <authorList>
            <consortium name="Soft-shell Turtle Genome Consortium"/>
        </authorList>
    </citation>
    <scope>NUCLEOTIDE SEQUENCE [LARGE SCALE GENOMIC DNA]</scope>
    <source>
        <strain evidence="6">Daiwa-1</strain>
    </source>
</reference>
<dbReference type="Proteomes" id="UP000007267">
    <property type="component" value="Unassembled WGS sequence"/>
</dbReference>
<evidence type="ECO:0000256" key="3">
    <source>
        <dbReference type="ARBA" id="ARBA00093468"/>
    </source>
</evidence>
<dbReference type="InterPro" id="IPR017920">
    <property type="entry name" value="COMM"/>
</dbReference>
<dbReference type="HOGENOM" id="CLU_1340272_0_0_1"/>
<evidence type="ECO:0000256" key="2">
    <source>
        <dbReference type="ARBA" id="ARBA00093393"/>
    </source>
</evidence>
<dbReference type="InterPro" id="IPR047155">
    <property type="entry name" value="COMMD4/6/7/8"/>
</dbReference>
<comment type="function">
    <text evidence="2">Scaffold protein in the commander complex that is essential for endosomal recycling of transmembrane cargos; the commander complex is composed of the CCC subcomplex and the retriever subcomplex. May modulate activity of cullin-RING E3 ubiquitin ligase (CRL) complexes. Down-regulates activation of NF-kappa-B. Inhibits TNF-induced NFKB1 activation.</text>
</comment>
<sequence length="231" mass="25503">MGRSRALSGSTVTWWTAGWREGQRMAGRAARGGVRSLEAFDFGSTADIIQLIPQDLFAELCERIIQHLNCQIPGVNTVELCQKFQAAGVEMNVADLAKIINVVSFLFSTAAKNNLSVEELSTGMGNAINMLPKHAVQVIRHLWNEKGSSISVSEDARNMATMGQVIDIQWKLGMAVSSDSCRSLKYPYITITLKVAQPSGQIMSKCLEMTIPQFQDFFRHFKDMAAVLETV</sequence>
<reference evidence="5" key="3">
    <citation type="submission" date="2025-08" db="UniProtKB">
        <authorList>
            <consortium name="Ensembl"/>
        </authorList>
    </citation>
    <scope>IDENTIFICATION</scope>
</reference>
<evidence type="ECO:0000256" key="1">
    <source>
        <dbReference type="ARBA" id="ARBA00039908"/>
    </source>
</evidence>
<dbReference type="EMBL" id="AGCU01049584">
    <property type="status" value="NOT_ANNOTATED_CDS"/>
    <property type="molecule type" value="Genomic_DNA"/>
</dbReference>
<dbReference type="OMA" id="TISQFQN"/>
<organism evidence="5 6">
    <name type="scientific">Pelodiscus sinensis</name>
    <name type="common">Chinese softshell turtle</name>
    <name type="synonym">Trionyx sinensis</name>
    <dbReference type="NCBI Taxonomy" id="13735"/>
    <lineage>
        <taxon>Eukaryota</taxon>
        <taxon>Metazoa</taxon>
        <taxon>Chordata</taxon>
        <taxon>Craniata</taxon>
        <taxon>Vertebrata</taxon>
        <taxon>Euteleostomi</taxon>
        <taxon>Archelosauria</taxon>
        <taxon>Testudinata</taxon>
        <taxon>Testudines</taxon>
        <taxon>Cryptodira</taxon>
        <taxon>Trionychia</taxon>
        <taxon>Trionychidae</taxon>
        <taxon>Pelodiscus</taxon>
    </lineage>
</organism>